<accession>A0ABR4A4H9</accession>
<dbReference type="EMBL" id="JBEFKJ010000019">
    <property type="protein sequence ID" value="KAL2040822.1"/>
    <property type="molecule type" value="Genomic_DNA"/>
</dbReference>
<reference evidence="2 3" key="1">
    <citation type="submission" date="2024-09" db="EMBL/GenBank/DDBJ databases">
        <title>Rethinking Asexuality: The Enigmatic Case of Functional Sexual Genes in Lepraria (Stereocaulaceae).</title>
        <authorList>
            <person name="Doellman M."/>
            <person name="Sun Y."/>
            <person name="Barcenas-Pena A."/>
            <person name="Lumbsch H.T."/>
            <person name="Grewe F."/>
        </authorList>
    </citation>
    <scope>NUCLEOTIDE SEQUENCE [LARGE SCALE GENOMIC DNA]</scope>
    <source>
        <strain evidence="2 3">Mercado 3170</strain>
    </source>
</reference>
<comment type="caution">
    <text evidence="2">The sequence shown here is derived from an EMBL/GenBank/DDBJ whole genome shotgun (WGS) entry which is preliminary data.</text>
</comment>
<feature type="region of interest" description="Disordered" evidence="1">
    <location>
        <begin position="23"/>
        <end position="64"/>
    </location>
</feature>
<feature type="compositionally biased region" description="Polar residues" evidence="1">
    <location>
        <begin position="36"/>
        <end position="53"/>
    </location>
</feature>
<protein>
    <submittedName>
        <fullName evidence="2">Uncharacterized protein</fullName>
    </submittedName>
</protein>
<sequence length="209" mass="23364">MTSDLDKRQTYVDFSRVKRDLQLLPPIPEPREPYTEVQNVLQDGPQSPEQLPQGSKRKRMGSPAGAVVETRAYSEELILPKAADAGVRPDEYVRIKNESPWQSLQKVYELKLEGFIALAIQKPRSCELVTVKNFIGSDSGKKVKRLQQTQYQSFVALFEAFHSEGSVHVVIDYVPISLAHLVASPAYHTEPQLAAILGQVCHIVIVLGE</sequence>
<evidence type="ECO:0000313" key="3">
    <source>
        <dbReference type="Proteomes" id="UP001590950"/>
    </source>
</evidence>
<proteinExistence type="predicted"/>
<organism evidence="2 3">
    <name type="scientific">Stereocaulon virgatum</name>
    <dbReference type="NCBI Taxonomy" id="373712"/>
    <lineage>
        <taxon>Eukaryota</taxon>
        <taxon>Fungi</taxon>
        <taxon>Dikarya</taxon>
        <taxon>Ascomycota</taxon>
        <taxon>Pezizomycotina</taxon>
        <taxon>Lecanoromycetes</taxon>
        <taxon>OSLEUM clade</taxon>
        <taxon>Lecanoromycetidae</taxon>
        <taxon>Lecanorales</taxon>
        <taxon>Lecanorineae</taxon>
        <taxon>Stereocaulaceae</taxon>
        <taxon>Stereocaulon</taxon>
    </lineage>
</organism>
<dbReference type="Proteomes" id="UP001590950">
    <property type="component" value="Unassembled WGS sequence"/>
</dbReference>
<gene>
    <name evidence="2" type="ORF">N7G274_006280</name>
</gene>
<name>A0ABR4A4H9_9LECA</name>
<keyword evidence="3" id="KW-1185">Reference proteome</keyword>
<evidence type="ECO:0000313" key="2">
    <source>
        <dbReference type="EMBL" id="KAL2040822.1"/>
    </source>
</evidence>
<evidence type="ECO:0000256" key="1">
    <source>
        <dbReference type="SAM" id="MobiDB-lite"/>
    </source>
</evidence>